<comment type="caution">
    <text evidence="2">The sequence shown here is derived from an EMBL/GenBank/DDBJ whole genome shotgun (WGS) entry which is preliminary data.</text>
</comment>
<evidence type="ECO:0000259" key="1">
    <source>
        <dbReference type="Pfam" id="PF00078"/>
    </source>
</evidence>
<dbReference type="EMBL" id="BLKM01000070">
    <property type="protein sequence ID" value="GFG28494.1"/>
    <property type="molecule type" value="Genomic_DNA"/>
</dbReference>
<keyword evidence="3" id="KW-1185">Reference proteome</keyword>
<evidence type="ECO:0000313" key="2">
    <source>
        <dbReference type="EMBL" id="GFG28494.1"/>
    </source>
</evidence>
<dbReference type="Pfam" id="PF00078">
    <property type="entry name" value="RVT_1"/>
    <property type="match status" value="1"/>
</dbReference>
<accession>A0A6L2P8F9</accession>
<sequence>MDWTGFQASSSKNVTYVLINFLETHNIFIESHHSFSKGKSTNTALLDFLEGVYKALDNTEVCAGLFLDLSQAFDKVNHNILLQKLDTYGIRGIAQQWFASYLKNKRQQVVIDHFDETTNEIQQK</sequence>
<proteinExistence type="predicted"/>
<gene>
    <name evidence="2" type="ORF">Cfor_07339</name>
</gene>
<dbReference type="AlphaFoldDB" id="A0A6L2P8F9"/>
<protein>
    <recommendedName>
        <fullName evidence="1">Reverse transcriptase domain-containing protein</fullName>
    </recommendedName>
</protein>
<dbReference type="Proteomes" id="UP000502823">
    <property type="component" value="Unassembled WGS sequence"/>
</dbReference>
<dbReference type="InParanoid" id="A0A6L2P8F9"/>
<organism evidence="2 3">
    <name type="scientific">Coptotermes formosanus</name>
    <name type="common">Formosan subterranean termite</name>
    <dbReference type="NCBI Taxonomy" id="36987"/>
    <lineage>
        <taxon>Eukaryota</taxon>
        <taxon>Metazoa</taxon>
        <taxon>Ecdysozoa</taxon>
        <taxon>Arthropoda</taxon>
        <taxon>Hexapoda</taxon>
        <taxon>Insecta</taxon>
        <taxon>Pterygota</taxon>
        <taxon>Neoptera</taxon>
        <taxon>Polyneoptera</taxon>
        <taxon>Dictyoptera</taxon>
        <taxon>Blattodea</taxon>
        <taxon>Blattoidea</taxon>
        <taxon>Termitoidae</taxon>
        <taxon>Rhinotermitidae</taxon>
        <taxon>Coptotermes</taxon>
    </lineage>
</organism>
<name>A0A6L2P8F9_COPFO</name>
<dbReference type="PANTHER" id="PTHR33332">
    <property type="entry name" value="REVERSE TRANSCRIPTASE DOMAIN-CONTAINING PROTEIN"/>
    <property type="match status" value="1"/>
</dbReference>
<reference evidence="3" key="1">
    <citation type="submission" date="2020-01" db="EMBL/GenBank/DDBJ databases">
        <title>Draft genome sequence of the Termite Coptotermes fromosanus.</title>
        <authorList>
            <person name="Itakura S."/>
            <person name="Yosikawa Y."/>
            <person name="Umezawa K."/>
        </authorList>
    </citation>
    <scope>NUCLEOTIDE SEQUENCE [LARGE SCALE GENOMIC DNA]</scope>
</reference>
<dbReference type="OrthoDB" id="445826at2759"/>
<feature type="domain" description="Reverse transcriptase" evidence="1">
    <location>
        <begin position="10"/>
        <end position="108"/>
    </location>
</feature>
<dbReference type="InterPro" id="IPR000477">
    <property type="entry name" value="RT_dom"/>
</dbReference>
<evidence type="ECO:0000313" key="3">
    <source>
        <dbReference type="Proteomes" id="UP000502823"/>
    </source>
</evidence>